<dbReference type="Pfam" id="PF00171">
    <property type="entry name" value="Aldedh"/>
    <property type="match status" value="1"/>
</dbReference>
<dbReference type="InterPro" id="IPR016163">
    <property type="entry name" value="Ald_DH_C"/>
</dbReference>
<evidence type="ECO:0000256" key="2">
    <source>
        <dbReference type="ARBA" id="ARBA00023002"/>
    </source>
</evidence>
<keyword evidence="7" id="KW-1185">Reference proteome</keyword>
<comment type="similarity">
    <text evidence="1 4">Belongs to the aldehyde dehydrogenase family.</text>
</comment>
<dbReference type="GO" id="GO:0016620">
    <property type="term" value="F:oxidoreductase activity, acting on the aldehyde or oxo group of donors, NAD or NADP as acceptor"/>
    <property type="evidence" value="ECO:0007669"/>
    <property type="project" value="InterPro"/>
</dbReference>
<dbReference type="FunFam" id="3.40.605.10:FF:000007">
    <property type="entry name" value="NAD/NADP-dependent betaine aldehyde dehydrogenase"/>
    <property type="match status" value="1"/>
</dbReference>
<organism evidence="6 7">
    <name type="scientific">Amycolatopsis pithecellobii</name>
    <dbReference type="NCBI Taxonomy" id="664692"/>
    <lineage>
        <taxon>Bacteria</taxon>
        <taxon>Bacillati</taxon>
        <taxon>Actinomycetota</taxon>
        <taxon>Actinomycetes</taxon>
        <taxon>Pseudonocardiales</taxon>
        <taxon>Pseudonocardiaceae</taxon>
        <taxon>Amycolatopsis</taxon>
    </lineage>
</organism>
<dbReference type="SUPFAM" id="SSF53720">
    <property type="entry name" value="ALDH-like"/>
    <property type="match status" value="1"/>
</dbReference>
<evidence type="ECO:0000256" key="4">
    <source>
        <dbReference type="RuleBase" id="RU003345"/>
    </source>
</evidence>
<protein>
    <submittedName>
        <fullName evidence="6">Aldehyde dehydrogenase family protein</fullName>
    </submittedName>
</protein>
<dbReference type="InterPro" id="IPR016161">
    <property type="entry name" value="Ald_DH/histidinol_DH"/>
</dbReference>
<evidence type="ECO:0000313" key="6">
    <source>
        <dbReference type="EMBL" id="MTD58007.1"/>
    </source>
</evidence>
<feature type="active site" evidence="3">
    <location>
        <position position="255"/>
    </location>
</feature>
<comment type="caution">
    <text evidence="6">The sequence shown here is derived from an EMBL/GenBank/DDBJ whole genome shotgun (WGS) entry which is preliminary data.</text>
</comment>
<dbReference type="AlphaFoldDB" id="A0A6N7YY38"/>
<feature type="domain" description="Aldehyde dehydrogenase" evidence="5">
    <location>
        <begin position="28"/>
        <end position="480"/>
    </location>
</feature>
<gene>
    <name evidence="6" type="ORF">GKO32_29105</name>
</gene>
<evidence type="ECO:0000259" key="5">
    <source>
        <dbReference type="Pfam" id="PF00171"/>
    </source>
</evidence>
<proteinExistence type="inferred from homology"/>
<reference evidence="6 7" key="1">
    <citation type="submission" date="2019-11" db="EMBL/GenBank/DDBJ databases">
        <title>Draft genome of Amycolatopsis RM579.</title>
        <authorList>
            <person name="Duangmal K."/>
            <person name="Mingma R."/>
        </authorList>
    </citation>
    <scope>NUCLEOTIDE SEQUENCE [LARGE SCALE GENOMIC DNA]</scope>
    <source>
        <strain evidence="6 7">RM579</strain>
    </source>
</reference>
<dbReference type="PROSITE" id="PS00687">
    <property type="entry name" value="ALDEHYDE_DEHYDR_GLU"/>
    <property type="match status" value="1"/>
</dbReference>
<dbReference type="InterPro" id="IPR015590">
    <property type="entry name" value="Aldehyde_DH_dom"/>
</dbReference>
<dbReference type="EMBL" id="WMBA01000058">
    <property type="protein sequence ID" value="MTD58007.1"/>
    <property type="molecule type" value="Genomic_DNA"/>
</dbReference>
<dbReference type="Gene3D" id="3.40.605.10">
    <property type="entry name" value="Aldehyde Dehydrogenase, Chain A, domain 1"/>
    <property type="match status" value="1"/>
</dbReference>
<dbReference type="InterPro" id="IPR016162">
    <property type="entry name" value="Ald_DH_N"/>
</dbReference>
<dbReference type="Gene3D" id="3.40.309.10">
    <property type="entry name" value="Aldehyde Dehydrogenase, Chain A, domain 2"/>
    <property type="match status" value="1"/>
</dbReference>
<accession>A0A6N7YY38</accession>
<evidence type="ECO:0000256" key="3">
    <source>
        <dbReference type="PROSITE-ProRule" id="PRU10007"/>
    </source>
</evidence>
<dbReference type="RefSeq" id="WP_154760112.1">
    <property type="nucleotide sequence ID" value="NZ_WMBA01000058.1"/>
</dbReference>
<sequence length="482" mass="50540">MHPVVRRAEDLVVIDESLFLNGSFVTAHGSDVLAVDDSTTEQVIAHVRAASYEDIDRAVEAARLAQPEWAATPLAERRAIVAAAGEKLAAMGDEVIALIMAEVGTPRSEARVAQLGAAIRAFQHASEFADVVQDREPVGTAEVIHEPAGVIAAVTPWNYPLFLMGLKVAPALIAGCAVIAKPSELAPLSTMTLARVLAEAGIPDGVFALVQGDGNVGGYLAGHPGLDLVTFTGSVATGRRVAAAAAEHGVRTTLELGGKSASLVMDPTLAVEAARFTLANAMSNAGQTCAALTRLIVPRATMADVESVLEAECSGLVVGDPRDDSTSVGPLVSERERDRVRAMIAEAEASGMRIVAGGSKTPAGCERGWFVQPTVVVESEPTSRLAREEVFGPVLSVIAYDSPEHAVELAEETEFGLVARVWDVDDSRFETTARRLRVGGVSRNGVATEWAAPFGGVKASGYGRERGRAGIEEFLVAKAIHQ</sequence>
<dbReference type="OrthoDB" id="3498657at2"/>
<name>A0A6N7YY38_9PSEU</name>
<evidence type="ECO:0000256" key="1">
    <source>
        <dbReference type="ARBA" id="ARBA00009986"/>
    </source>
</evidence>
<dbReference type="Proteomes" id="UP000440096">
    <property type="component" value="Unassembled WGS sequence"/>
</dbReference>
<keyword evidence="2 4" id="KW-0560">Oxidoreductase</keyword>
<dbReference type="PANTHER" id="PTHR42804">
    <property type="entry name" value="ALDEHYDE DEHYDROGENASE"/>
    <property type="match status" value="1"/>
</dbReference>
<dbReference type="PANTHER" id="PTHR42804:SF1">
    <property type="entry name" value="ALDEHYDE DEHYDROGENASE-RELATED"/>
    <property type="match status" value="1"/>
</dbReference>
<evidence type="ECO:0000313" key="7">
    <source>
        <dbReference type="Proteomes" id="UP000440096"/>
    </source>
</evidence>
<dbReference type="InterPro" id="IPR029510">
    <property type="entry name" value="Ald_DH_CS_GLU"/>
</dbReference>